<dbReference type="Pfam" id="PF05224">
    <property type="entry name" value="NDT80_PhoG"/>
    <property type="match status" value="1"/>
</dbReference>
<dbReference type="OrthoDB" id="2288358at2759"/>
<dbReference type="EMBL" id="SRRM01000019">
    <property type="protein sequence ID" value="TKY85889.1"/>
    <property type="molecule type" value="Genomic_DNA"/>
</dbReference>
<dbReference type="RefSeq" id="XP_029737874.1">
    <property type="nucleotide sequence ID" value="XM_029886022.1"/>
</dbReference>
<evidence type="ECO:0000259" key="4">
    <source>
        <dbReference type="PROSITE" id="PS51517"/>
    </source>
</evidence>
<evidence type="ECO:0000313" key="5">
    <source>
        <dbReference type="EMBL" id="TKY85889.1"/>
    </source>
</evidence>
<reference evidence="5 6" key="1">
    <citation type="submission" date="2019-05" db="EMBL/GenBank/DDBJ databases">
        <title>Sporisorium graminicola CBS 10092 draft sequencing and annotation.</title>
        <authorList>
            <person name="Solano-Gonzalez S."/>
            <person name="Caddick M.X."/>
            <person name="Darby A."/>
        </authorList>
    </citation>
    <scope>NUCLEOTIDE SEQUENCE [LARGE SCALE GENOMIC DNA]</scope>
    <source>
        <strain evidence="5 6">CBS 10092</strain>
    </source>
</reference>
<dbReference type="SUPFAM" id="SSF49417">
    <property type="entry name" value="p53-like transcription factors"/>
    <property type="match status" value="1"/>
</dbReference>
<dbReference type="GO" id="GO:0003677">
    <property type="term" value="F:DNA binding"/>
    <property type="evidence" value="ECO:0007669"/>
    <property type="project" value="UniProtKB-KW"/>
</dbReference>
<dbReference type="AlphaFoldDB" id="A0A4V6ETM1"/>
<dbReference type="GO" id="GO:0003700">
    <property type="term" value="F:DNA-binding transcription factor activity"/>
    <property type="evidence" value="ECO:0007669"/>
    <property type="project" value="UniProtKB-UniRule"/>
</dbReference>
<feature type="compositionally biased region" description="Basic and acidic residues" evidence="3">
    <location>
        <begin position="606"/>
        <end position="618"/>
    </location>
</feature>
<dbReference type="GeneID" id="40728325"/>
<dbReference type="Gene3D" id="2.60.40.1390">
    <property type="entry name" value="NDT80 DNA-binding domain"/>
    <property type="match status" value="1"/>
</dbReference>
<feature type="compositionally biased region" description="Polar residues" evidence="3">
    <location>
        <begin position="245"/>
        <end position="257"/>
    </location>
</feature>
<evidence type="ECO:0000313" key="6">
    <source>
        <dbReference type="Proteomes" id="UP000306050"/>
    </source>
</evidence>
<dbReference type="GO" id="GO:0045944">
    <property type="term" value="P:positive regulation of transcription by RNA polymerase II"/>
    <property type="evidence" value="ECO:0007669"/>
    <property type="project" value="TreeGrafter"/>
</dbReference>
<organism evidence="5 6">
    <name type="scientific">Sporisorium graminicola</name>
    <dbReference type="NCBI Taxonomy" id="280036"/>
    <lineage>
        <taxon>Eukaryota</taxon>
        <taxon>Fungi</taxon>
        <taxon>Dikarya</taxon>
        <taxon>Basidiomycota</taxon>
        <taxon>Ustilaginomycotina</taxon>
        <taxon>Ustilaginomycetes</taxon>
        <taxon>Ustilaginales</taxon>
        <taxon>Ustilaginaceae</taxon>
        <taxon>Sporisorium</taxon>
    </lineage>
</organism>
<protein>
    <recommendedName>
        <fullName evidence="4">NDT80 domain-containing protein</fullName>
    </recommendedName>
</protein>
<dbReference type="InterPro" id="IPR037141">
    <property type="entry name" value="NDT80_DNA-bd_dom_sf"/>
</dbReference>
<sequence length="618" mass="66130">MSCLRSTSNGVDNADTPIRPSTSRAFLGAPSKTDGSSDRLRLFCADLIKNEGGGYPGVATASRLPSSHLATPENALGLLLEPNPFPSELLHLDLGTATHGVPSPRSEADFFLGQGGDGLSFLGANTRKPSRMLTRSPANISHASSQLPSPSTHSDDSLTLLPLAHRLDLNKSRIDSSLDLPALRLHELSPPFAGPPSASEPVVKLKDDSFIYKMPILRSMSPLADMSSDSEDQDSDEPLIGSSVLPDSSALSGSTSKVELGRPDLPLPQEGRTGEIFVTPKTILPLALRRGCGNNTEKLLCKLKSTSHQCFSVVDGKWACYRRNYLRVDVSFHFEDEKGRRRDEVHGDLICEADGRAPFVVERFAVHMTAHVVHHDGRLQKGRQGLVPLIQFGPARERGPREAVQPVELRSGGTLGNDASANEQTAARSGTIAAFRRVQIRSATMNNGQRGAASQQFYALKLTLLAYPRQGPLTLGGGVEVASLVSHPITVRGRSKVHYAHVAPAAGNAKQHDAAAATSTVSRRASVTPAASKVPVATASSRSTPRRESYARSGSGTMSPDQRRSGRRLVAGAVRATSHEAADSMQDGDDELEEGELSGSSVRSQRPIDRVMDIRSII</sequence>
<dbReference type="GO" id="GO:0000228">
    <property type="term" value="C:nuclear chromosome"/>
    <property type="evidence" value="ECO:0007669"/>
    <property type="project" value="TreeGrafter"/>
</dbReference>
<dbReference type="GO" id="GO:0051321">
    <property type="term" value="P:meiotic cell cycle"/>
    <property type="evidence" value="ECO:0007669"/>
    <property type="project" value="TreeGrafter"/>
</dbReference>
<proteinExistence type="predicted"/>
<feature type="region of interest" description="Disordered" evidence="3">
    <location>
        <begin position="522"/>
        <end position="618"/>
    </location>
</feature>
<comment type="caution">
    <text evidence="5">The sequence shown here is derived from an EMBL/GenBank/DDBJ whole genome shotgun (WGS) entry which is preliminary data.</text>
</comment>
<evidence type="ECO:0000256" key="2">
    <source>
        <dbReference type="PROSITE-ProRule" id="PRU00850"/>
    </source>
</evidence>
<feature type="compositionally biased region" description="Acidic residues" evidence="3">
    <location>
        <begin position="228"/>
        <end position="237"/>
    </location>
</feature>
<dbReference type="InterPro" id="IPR008967">
    <property type="entry name" value="p53-like_TF_DNA-bd_sf"/>
</dbReference>
<feature type="region of interest" description="Disordered" evidence="3">
    <location>
        <begin position="223"/>
        <end position="265"/>
    </location>
</feature>
<feature type="compositionally biased region" description="Acidic residues" evidence="3">
    <location>
        <begin position="586"/>
        <end position="596"/>
    </location>
</feature>
<name>A0A4V6ETM1_9BASI</name>
<dbReference type="InterPro" id="IPR024061">
    <property type="entry name" value="NDT80_DNA-bd_dom"/>
</dbReference>
<evidence type="ECO:0000256" key="3">
    <source>
        <dbReference type="SAM" id="MobiDB-lite"/>
    </source>
</evidence>
<keyword evidence="1 2" id="KW-0238">DNA-binding</keyword>
<keyword evidence="6" id="KW-1185">Reference proteome</keyword>
<feature type="domain" description="NDT80" evidence="4">
    <location>
        <begin position="234"/>
        <end position="503"/>
    </location>
</feature>
<feature type="region of interest" description="Disordered" evidence="3">
    <location>
        <begin position="1"/>
        <end position="36"/>
    </location>
</feature>
<dbReference type="PANTHER" id="PTHR35144:SF2">
    <property type="entry name" value="MEIOSIS-SPECIFIC TRANSCRIPTION FACTOR NDT80"/>
    <property type="match status" value="1"/>
</dbReference>
<gene>
    <name evidence="5" type="ORF">EX895_005430</name>
</gene>
<dbReference type="KEGG" id="sgra:EX895_005430"/>
<dbReference type="Proteomes" id="UP000306050">
    <property type="component" value="Chromosome SGRAM_6"/>
</dbReference>
<dbReference type="InterPro" id="IPR052605">
    <property type="entry name" value="Fungal_trans_regulator"/>
</dbReference>
<dbReference type="PANTHER" id="PTHR35144">
    <property type="entry name" value="MEIOSIS-SPECIFIC TRANSCRIPTION FACTOR NDT80"/>
    <property type="match status" value="1"/>
</dbReference>
<accession>A0A4V6ETM1</accession>
<feature type="compositionally biased region" description="Polar residues" evidence="3">
    <location>
        <begin position="1"/>
        <end position="11"/>
    </location>
</feature>
<evidence type="ECO:0000256" key="1">
    <source>
        <dbReference type="ARBA" id="ARBA00023125"/>
    </source>
</evidence>
<dbReference type="PROSITE" id="PS51517">
    <property type="entry name" value="NDT80"/>
    <property type="match status" value="1"/>
</dbReference>
<feature type="DNA-binding region" description="NDT80" evidence="2">
    <location>
        <begin position="234"/>
        <end position="503"/>
    </location>
</feature>